<dbReference type="PANTHER" id="PTHR21859:SF55">
    <property type="entry name" value="SPERMATOGENESIS-ASSOCIATED PROTEIN 31A1-RELATED"/>
    <property type="match status" value="1"/>
</dbReference>
<evidence type="ECO:0000256" key="4">
    <source>
        <dbReference type="ARBA" id="ARBA00022871"/>
    </source>
</evidence>
<proteinExistence type="inferred from homology"/>
<dbReference type="GO" id="GO:0016020">
    <property type="term" value="C:membrane"/>
    <property type="evidence" value="ECO:0007669"/>
    <property type="project" value="UniProtKB-SubCell"/>
</dbReference>
<evidence type="ECO:0000256" key="6">
    <source>
        <dbReference type="ARBA" id="ARBA00023136"/>
    </source>
</evidence>
<sequence>MPRAQLLESNAPIHMENLLFPLKLLSASSLNAPSSTPWVLDIFLTLVFALGFFFLLLPFLSYLRCDDPPSPSPGKRKCPVGRRRRPRGRMKNHSLRAGRECPRGLEKTLDLLSQLQSLLEPHLDKGDFGQLSGPDPPGEVGERAPDGASQSSHEPMEDAAPILSPLASPDPQAKHPQDLASTPSPGPMTTSVSSLSASQPPEPSLPLEHPSPEPPALFPHPPHTPDPLACSPPPPKGFTAPPLRDSTLITPSHCDSVALPLGTVPQSLSPHEDLVASVPAISGLGGSNSHVSASSWWQETARTSCAFNSSVQQDHLSRHPPETCQMEAGSPFLLSSDGQNVVEIQVTETAKVNIWEEKENVESFTNQMTPEKHLNSLRNLVKSLDAEQDTTNPKPFWNMGENSKQLPGPQKLSDPRLLQQSFWKNYSQLFWGLPSLHSESLVANAWVTDRSYTLQSPPFLFNEMSNVCPIQRETTMSPLLFQAQPLSHLGPECQPFISSTPQFRPTPMAQAEAQAHLQSSFPVLSPAFPSLIKNTGVACPASQNKVQALSLPETQHPEWPLLRKQLEGKLALPSRVQKSQDVFSVSTPNLPQESLTSILPENFPVSPEIRRQLEQHIKKWIIQHWGNLGRIQESPDLMQLRDESPGTSQAKGKPSPWQSSMSTGESSKEAQKVKFQLERDPCPHLGQILGETPQNLSRDMKSFPRKVLGVTSEESERNLRKPLRSDSGSDLLRCTERTHKENILKAHMGRNLGQTNEGLIPVCVRRSWRAVNQALPVSNTHVKTSNLAAPKSGKACVNTAQVLSFLEPCTQQVLGAHILRFWAKHRWGLPLRVLKPIQCFKLEKVSSLSLTQLAGPSSATCESGAGSEVEVDMFLRKPPMPSLRKQVLTKASDHMPESLLASSPACKQFQRAPRGIPSWNDHGPLKPPPAGEEGSWPSMPLTYSLTGSTQQSRSLGAQSSKAGETREAVPQRRVPLETCMLANLQATSEDVHGFEAPGTSKSSLHPRVSVSQDPRKLCLMEEVVSEFEPGMATKSETQPQVCAAVVLLPDGQASVVPHASENLASQVPQGHLQSMPTGNMWASQELHDLMAARRSKLVHEEPRNPNCQGSCKSQRPMFPPIHKSEKSRKPNLEKHEERLEGLRTPQLTPVRKTEDTHQDEGVQLLPSKKQPPSISHFGENIKQFFQWIFSKKKSKPAPVTDESQKTVKNRSCVYSSGAEAQGLMMAVGQMLEKKMSLCHACHASKVNQHKQKFQVPVCGFPCNHRHLFYSEHSRILSYAASSQQATLKSQGCPNRDRQIRNQQPLKSVRCNNEQWGLRHPQILHPKKAVSPVSPPQHWPKTSGASSHHHHCPRHCLLWEGI</sequence>
<feature type="region of interest" description="Disordered" evidence="9">
    <location>
        <begin position="1099"/>
        <end position="1172"/>
    </location>
</feature>
<evidence type="ECO:0000256" key="5">
    <source>
        <dbReference type="ARBA" id="ARBA00022989"/>
    </source>
</evidence>
<keyword evidence="6 10" id="KW-0472">Membrane</keyword>
<gene>
    <name evidence="13" type="ORF">CK820_G0054372</name>
</gene>
<dbReference type="Pfam" id="PF14650">
    <property type="entry name" value="FAM75"/>
    <property type="match status" value="1"/>
</dbReference>
<evidence type="ECO:0000256" key="9">
    <source>
        <dbReference type="SAM" id="MobiDB-lite"/>
    </source>
</evidence>
<dbReference type="Proteomes" id="UP000236370">
    <property type="component" value="Unassembled WGS sequence"/>
</dbReference>
<dbReference type="GO" id="GO:0030154">
    <property type="term" value="P:cell differentiation"/>
    <property type="evidence" value="ECO:0007669"/>
    <property type="project" value="UniProtKB-KW"/>
</dbReference>
<feature type="compositionally biased region" description="Basic residues" evidence="9">
    <location>
        <begin position="74"/>
        <end position="96"/>
    </location>
</feature>
<dbReference type="InterPro" id="IPR027970">
    <property type="entry name" value="SPATA31-like"/>
</dbReference>
<keyword evidence="5 10" id="KW-1133">Transmembrane helix</keyword>
<keyword evidence="4" id="KW-0744">Spermatogenesis</keyword>
<dbReference type="PANTHER" id="PTHR21859">
    <property type="entry name" value="ACROSOME-SPECIFIC PROTEIN"/>
    <property type="match status" value="1"/>
</dbReference>
<feature type="region of interest" description="Disordered" evidence="9">
    <location>
        <begin position="640"/>
        <end position="672"/>
    </location>
</feature>
<comment type="function">
    <text evidence="8">May play a role in spermatogenesis.</text>
</comment>
<accession>A0A2J8IPK3</accession>
<feature type="compositionally biased region" description="Basic and acidic residues" evidence="9">
    <location>
        <begin position="1122"/>
        <end position="1141"/>
    </location>
</feature>
<dbReference type="EMBL" id="NBAG03000657">
    <property type="protein sequence ID" value="PNI12451.1"/>
    <property type="molecule type" value="Genomic_DNA"/>
</dbReference>
<feature type="region of interest" description="Disordered" evidence="9">
    <location>
        <begin position="1327"/>
        <end position="1349"/>
    </location>
</feature>
<feature type="region of interest" description="Disordered" evidence="9">
    <location>
        <begin position="123"/>
        <end position="249"/>
    </location>
</feature>
<comment type="caution">
    <text evidence="13">The sequence shown here is derived from an EMBL/GenBank/DDBJ whole genome shotgun (WGS) entry which is preliminary data.</text>
</comment>
<evidence type="ECO:0000256" key="7">
    <source>
        <dbReference type="ARBA" id="ARBA00035009"/>
    </source>
</evidence>
<feature type="domain" description="SPATA31-like" evidence="12">
    <location>
        <begin position="85"/>
        <end position="170"/>
    </location>
</feature>
<evidence type="ECO:0000256" key="3">
    <source>
        <dbReference type="ARBA" id="ARBA00022782"/>
    </source>
</evidence>
<evidence type="ECO:0000256" key="8">
    <source>
        <dbReference type="ARBA" id="ARBA00037695"/>
    </source>
</evidence>
<protein>
    <submittedName>
        <fullName evidence="13">SPATA31A1 isoform 1</fullName>
    </submittedName>
</protein>
<evidence type="ECO:0000256" key="2">
    <source>
        <dbReference type="ARBA" id="ARBA00022692"/>
    </source>
</evidence>
<feature type="transmembrane region" description="Helical" evidence="10">
    <location>
        <begin position="38"/>
        <end position="63"/>
    </location>
</feature>
<feature type="domain" description="SPATA31" evidence="11">
    <location>
        <begin position="410"/>
        <end position="768"/>
    </location>
</feature>
<evidence type="ECO:0000313" key="13">
    <source>
        <dbReference type="EMBL" id="PNI12451.1"/>
    </source>
</evidence>
<evidence type="ECO:0000259" key="11">
    <source>
        <dbReference type="Pfam" id="PF14650"/>
    </source>
</evidence>
<keyword evidence="3" id="KW-0221">Differentiation</keyword>
<dbReference type="GO" id="GO:0007283">
    <property type="term" value="P:spermatogenesis"/>
    <property type="evidence" value="ECO:0007669"/>
    <property type="project" value="UniProtKB-KW"/>
</dbReference>
<comment type="similarity">
    <text evidence="7">Belongs to the SPATA31 family.</text>
</comment>
<reference evidence="13 14" key="1">
    <citation type="submission" date="2017-12" db="EMBL/GenBank/DDBJ databases">
        <title>High-resolution comparative analysis of great ape genomes.</title>
        <authorList>
            <person name="Pollen A."/>
            <person name="Hastie A."/>
            <person name="Hormozdiari F."/>
            <person name="Dougherty M."/>
            <person name="Liu R."/>
            <person name="Chaisson M."/>
            <person name="Hoppe E."/>
            <person name="Hill C."/>
            <person name="Pang A."/>
            <person name="Hillier L."/>
            <person name="Baker C."/>
            <person name="Armstrong J."/>
            <person name="Shendure J."/>
            <person name="Paten B."/>
            <person name="Wilson R."/>
            <person name="Chao H."/>
            <person name="Schneider V."/>
            <person name="Ventura M."/>
            <person name="Kronenberg Z."/>
            <person name="Murali S."/>
            <person name="Gordon D."/>
            <person name="Cantsilieris S."/>
            <person name="Munson K."/>
            <person name="Nelson B."/>
            <person name="Raja A."/>
            <person name="Underwood J."/>
            <person name="Diekhans M."/>
            <person name="Fiddes I."/>
            <person name="Haussler D."/>
            <person name="Eichler E."/>
        </authorList>
    </citation>
    <scope>NUCLEOTIDE SEQUENCE [LARGE SCALE GENOMIC DNA]</scope>
    <source>
        <strain evidence="13">Yerkes chimp pedigree #C0471</strain>
    </source>
</reference>
<dbReference type="InterPro" id="IPR039509">
    <property type="entry name" value="SPATA31"/>
</dbReference>
<keyword evidence="2 10" id="KW-0812">Transmembrane</keyword>
<feature type="compositionally biased region" description="Polar residues" evidence="9">
    <location>
        <begin position="179"/>
        <end position="192"/>
    </location>
</feature>
<evidence type="ECO:0000256" key="10">
    <source>
        <dbReference type="SAM" id="Phobius"/>
    </source>
</evidence>
<feature type="region of interest" description="Disordered" evidence="9">
    <location>
        <begin position="388"/>
        <end position="411"/>
    </location>
</feature>
<organism evidence="13 14">
    <name type="scientific">Pan troglodytes</name>
    <name type="common">Chimpanzee</name>
    <dbReference type="NCBI Taxonomy" id="9598"/>
    <lineage>
        <taxon>Eukaryota</taxon>
        <taxon>Metazoa</taxon>
        <taxon>Chordata</taxon>
        <taxon>Craniata</taxon>
        <taxon>Vertebrata</taxon>
        <taxon>Euteleostomi</taxon>
        <taxon>Mammalia</taxon>
        <taxon>Eutheria</taxon>
        <taxon>Euarchontoglires</taxon>
        <taxon>Primates</taxon>
        <taxon>Haplorrhini</taxon>
        <taxon>Catarrhini</taxon>
        <taxon>Hominidae</taxon>
        <taxon>Pan</taxon>
    </lineage>
</organism>
<feature type="compositionally biased region" description="Polar residues" evidence="9">
    <location>
        <begin position="645"/>
        <end position="665"/>
    </location>
</feature>
<feature type="compositionally biased region" description="Polar residues" evidence="9">
    <location>
        <begin position="941"/>
        <end position="962"/>
    </location>
</feature>
<evidence type="ECO:0000313" key="14">
    <source>
        <dbReference type="Proteomes" id="UP000236370"/>
    </source>
</evidence>
<comment type="subcellular location">
    <subcellularLocation>
        <location evidence="1">Membrane</location>
        <topology evidence="1">Single-pass membrane protein</topology>
    </subcellularLocation>
</comment>
<dbReference type="Pfam" id="PF15371">
    <property type="entry name" value="DUF4599"/>
    <property type="match status" value="1"/>
</dbReference>
<feature type="region of interest" description="Disordered" evidence="9">
    <location>
        <begin position="68"/>
        <end position="101"/>
    </location>
</feature>
<feature type="compositionally biased region" description="Pro residues" evidence="9">
    <location>
        <begin position="212"/>
        <end position="236"/>
    </location>
</feature>
<evidence type="ECO:0000256" key="1">
    <source>
        <dbReference type="ARBA" id="ARBA00004167"/>
    </source>
</evidence>
<name>A0A2J8IPK3_PANTR</name>
<evidence type="ECO:0000259" key="12">
    <source>
        <dbReference type="Pfam" id="PF15371"/>
    </source>
</evidence>
<feature type="region of interest" description="Disordered" evidence="9">
    <location>
        <begin position="912"/>
        <end position="972"/>
    </location>
</feature>
<feature type="compositionally biased region" description="Basic and acidic residues" evidence="9">
    <location>
        <begin position="1151"/>
        <end position="1160"/>
    </location>
</feature>